<dbReference type="CDD" id="cd15904">
    <property type="entry name" value="TSPO_MBR"/>
    <property type="match status" value="1"/>
</dbReference>
<keyword evidence="8" id="KW-1185">Reference proteome</keyword>
<evidence type="ECO:0000313" key="8">
    <source>
        <dbReference type="Proteomes" id="UP000623067"/>
    </source>
</evidence>
<evidence type="ECO:0000256" key="2">
    <source>
        <dbReference type="ARBA" id="ARBA00007524"/>
    </source>
</evidence>
<reference evidence="7" key="1">
    <citation type="journal article" date="2014" name="Int. J. Syst. Evol. Microbiol.">
        <title>Complete genome sequence of Corynebacterium casei LMG S-19264T (=DSM 44701T), isolated from a smear-ripened cheese.</title>
        <authorList>
            <consortium name="US DOE Joint Genome Institute (JGI-PGF)"/>
            <person name="Walter F."/>
            <person name="Albersmeier A."/>
            <person name="Kalinowski J."/>
            <person name="Ruckert C."/>
        </authorList>
    </citation>
    <scope>NUCLEOTIDE SEQUENCE</scope>
    <source>
        <strain evidence="7">CGMCC 1.15330</strain>
    </source>
</reference>
<dbReference type="GO" id="GO:0016020">
    <property type="term" value="C:membrane"/>
    <property type="evidence" value="ECO:0007669"/>
    <property type="project" value="UniProtKB-SubCell"/>
</dbReference>
<dbReference type="FunFam" id="1.20.1260.100:FF:000001">
    <property type="entry name" value="translocator protein 2"/>
    <property type="match status" value="1"/>
</dbReference>
<evidence type="ECO:0000256" key="1">
    <source>
        <dbReference type="ARBA" id="ARBA00004141"/>
    </source>
</evidence>
<protein>
    <submittedName>
        <fullName evidence="7">Sensory protein TspO</fullName>
    </submittedName>
</protein>
<gene>
    <name evidence="7" type="ORF">GCM10011380_08190</name>
</gene>
<evidence type="ECO:0000256" key="6">
    <source>
        <dbReference type="SAM" id="Phobius"/>
    </source>
</evidence>
<accession>A0A916SXA3</accession>
<keyword evidence="4 6" id="KW-1133">Transmembrane helix</keyword>
<sequence>MAELASKGQLRMSFLRWAVVTVPLILLLGFASGRSVAAGSENGWYLSLAKPSVNPPDWVFPVVWTTLYVLLGLALAIVLHARGARGRWPAVGMFVLAFALSLAWTPLFFGAHKIDAALALIGAMLATGIVATVLFGRVRRAAAWLMVPYLVWISFAGVLTWSIGQLNPGGQGVAPPSRTSQML</sequence>
<feature type="transmembrane region" description="Helical" evidence="6">
    <location>
        <begin position="116"/>
        <end position="135"/>
    </location>
</feature>
<comment type="subcellular location">
    <subcellularLocation>
        <location evidence="1">Membrane</location>
        <topology evidence="1">Multi-pass membrane protein</topology>
    </subcellularLocation>
</comment>
<feature type="transmembrane region" description="Helical" evidence="6">
    <location>
        <begin position="91"/>
        <end position="110"/>
    </location>
</feature>
<name>A0A916SXA3_9SPHN</name>
<keyword evidence="3 6" id="KW-0812">Transmembrane</keyword>
<dbReference type="InterPro" id="IPR004307">
    <property type="entry name" value="TspO_MBR"/>
</dbReference>
<evidence type="ECO:0000256" key="5">
    <source>
        <dbReference type="ARBA" id="ARBA00023136"/>
    </source>
</evidence>
<evidence type="ECO:0000313" key="7">
    <source>
        <dbReference type="EMBL" id="GGB20978.1"/>
    </source>
</evidence>
<organism evidence="7 8">
    <name type="scientific">Sphingomonas metalli</name>
    <dbReference type="NCBI Taxonomy" id="1779358"/>
    <lineage>
        <taxon>Bacteria</taxon>
        <taxon>Pseudomonadati</taxon>
        <taxon>Pseudomonadota</taxon>
        <taxon>Alphaproteobacteria</taxon>
        <taxon>Sphingomonadales</taxon>
        <taxon>Sphingomonadaceae</taxon>
        <taxon>Sphingomonas</taxon>
    </lineage>
</organism>
<dbReference type="EMBL" id="BMIH01000001">
    <property type="protein sequence ID" value="GGB20978.1"/>
    <property type="molecule type" value="Genomic_DNA"/>
</dbReference>
<feature type="transmembrane region" description="Helical" evidence="6">
    <location>
        <begin position="142"/>
        <end position="163"/>
    </location>
</feature>
<dbReference type="AlphaFoldDB" id="A0A916SXA3"/>
<dbReference type="Pfam" id="PF03073">
    <property type="entry name" value="TspO_MBR"/>
    <property type="match status" value="1"/>
</dbReference>
<dbReference type="InterPro" id="IPR038330">
    <property type="entry name" value="TspO/MBR-related_sf"/>
</dbReference>
<evidence type="ECO:0000256" key="3">
    <source>
        <dbReference type="ARBA" id="ARBA00022692"/>
    </source>
</evidence>
<reference evidence="7" key="2">
    <citation type="submission" date="2020-09" db="EMBL/GenBank/DDBJ databases">
        <authorList>
            <person name="Sun Q."/>
            <person name="Zhou Y."/>
        </authorList>
    </citation>
    <scope>NUCLEOTIDE SEQUENCE</scope>
    <source>
        <strain evidence="7">CGMCC 1.15330</strain>
    </source>
</reference>
<feature type="transmembrane region" description="Helical" evidence="6">
    <location>
        <begin position="61"/>
        <end position="79"/>
    </location>
</feature>
<evidence type="ECO:0000256" key="4">
    <source>
        <dbReference type="ARBA" id="ARBA00022989"/>
    </source>
</evidence>
<proteinExistence type="inferred from homology"/>
<dbReference type="PANTHER" id="PTHR10057:SF0">
    <property type="entry name" value="TRANSLOCATOR PROTEIN"/>
    <property type="match status" value="1"/>
</dbReference>
<keyword evidence="5 6" id="KW-0472">Membrane</keyword>
<dbReference type="Gene3D" id="1.20.1260.100">
    <property type="entry name" value="TspO/MBR protein"/>
    <property type="match status" value="1"/>
</dbReference>
<comment type="caution">
    <text evidence="7">The sequence shown here is derived from an EMBL/GenBank/DDBJ whole genome shotgun (WGS) entry which is preliminary data.</text>
</comment>
<comment type="similarity">
    <text evidence="2">Belongs to the TspO/BZRP family.</text>
</comment>
<dbReference type="GO" id="GO:0033013">
    <property type="term" value="P:tetrapyrrole metabolic process"/>
    <property type="evidence" value="ECO:0007669"/>
    <property type="project" value="UniProtKB-ARBA"/>
</dbReference>
<dbReference type="Proteomes" id="UP000623067">
    <property type="component" value="Unassembled WGS sequence"/>
</dbReference>
<dbReference type="PIRSF" id="PIRSF005859">
    <property type="entry name" value="PBR"/>
    <property type="match status" value="1"/>
</dbReference>
<dbReference type="PANTHER" id="PTHR10057">
    <property type="entry name" value="PERIPHERAL-TYPE BENZODIAZEPINE RECEPTOR"/>
    <property type="match status" value="1"/>
</dbReference>